<dbReference type="PANTHER" id="PTHR33164:SF43">
    <property type="entry name" value="HTH-TYPE TRANSCRIPTIONAL REPRESSOR YETL"/>
    <property type="match status" value="1"/>
</dbReference>
<keyword evidence="3" id="KW-1185">Reference proteome</keyword>
<dbReference type="GO" id="GO:0006950">
    <property type="term" value="P:response to stress"/>
    <property type="evidence" value="ECO:0007669"/>
    <property type="project" value="TreeGrafter"/>
</dbReference>
<organism evidence="2 3">
    <name type="scientific">Roseovarius atlanticus</name>
    <dbReference type="NCBI Taxonomy" id="1641875"/>
    <lineage>
        <taxon>Bacteria</taxon>
        <taxon>Pseudomonadati</taxon>
        <taxon>Pseudomonadota</taxon>
        <taxon>Alphaproteobacteria</taxon>
        <taxon>Rhodobacterales</taxon>
        <taxon>Roseobacteraceae</taxon>
        <taxon>Roseovarius</taxon>
    </lineage>
</organism>
<comment type="caution">
    <text evidence="2">The sequence shown here is derived from an EMBL/GenBank/DDBJ whole genome shotgun (WGS) entry which is preliminary data.</text>
</comment>
<dbReference type="InterPro" id="IPR036388">
    <property type="entry name" value="WH-like_DNA-bd_sf"/>
</dbReference>
<dbReference type="Proteomes" id="UP000051295">
    <property type="component" value="Unassembled WGS sequence"/>
</dbReference>
<proteinExistence type="predicted"/>
<dbReference type="GO" id="GO:0003700">
    <property type="term" value="F:DNA-binding transcription factor activity"/>
    <property type="evidence" value="ECO:0007669"/>
    <property type="project" value="InterPro"/>
</dbReference>
<name>A0A0T5P0S4_9RHOB</name>
<dbReference type="SMART" id="SM00347">
    <property type="entry name" value="HTH_MARR"/>
    <property type="match status" value="1"/>
</dbReference>
<dbReference type="Gene3D" id="1.10.10.10">
    <property type="entry name" value="Winged helix-like DNA-binding domain superfamily/Winged helix DNA-binding domain"/>
    <property type="match status" value="1"/>
</dbReference>
<dbReference type="Pfam" id="PF12802">
    <property type="entry name" value="MarR_2"/>
    <property type="match status" value="1"/>
</dbReference>
<sequence length="146" mass="16814">MFFLKDLPTRRMIESYSGHYDTDPDTIRDGLTLLRRASLLIRRLDAYFARHGFSQLRFLFLIVIDRETDRDSLTVGEITERLDVSGPVVARTLRMLLDDGLVTKMTDEDDSRIRHIALTPEGRDRLTAILPGYFRIIADEMDGKAP</sequence>
<dbReference type="InterPro" id="IPR000835">
    <property type="entry name" value="HTH_MarR-typ"/>
</dbReference>
<dbReference type="RefSeq" id="WP_057790169.1">
    <property type="nucleotide sequence ID" value="NZ_LAXJ01000002.1"/>
</dbReference>
<dbReference type="PROSITE" id="PS50995">
    <property type="entry name" value="HTH_MARR_2"/>
    <property type="match status" value="1"/>
</dbReference>
<evidence type="ECO:0000259" key="1">
    <source>
        <dbReference type="PROSITE" id="PS50995"/>
    </source>
</evidence>
<dbReference type="STRING" id="1641875.XM53_03230"/>
<evidence type="ECO:0000313" key="3">
    <source>
        <dbReference type="Proteomes" id="UP000051295"/>
    </source>
</evidence>
<protein>
    <submittedName>
        <fullName evidence="2">MarR family transcriptional regulator</fullName>
    </submittedName>
</protein>
<reference evidence="2 3" key="1">
    <citation type="submission" date="2015-04" db="EMBL/GenBank/DDBJ databases">
        <title>The draft genome sequence of Roseovarius sp.R12b.</title>
        <authorList>
            <person name="Li G."/>
            <person name="Lai Q."/>
            <person name="Shao Z."/>
            <person name="Yan P."/>
        </authorList>
    </citation>
    <scope>NUCLEOTIDE SEQUENCE [LARGE SCALE GENOMIC DNA]</scope>
    <source>
        <strain evidence="2 3">R12B</strain>
    </source>
</reference>
<dbReference type="PANTHER" id="PTHR33164">
    <property type="entry name" value="TRANSCRIPTIONAL REGULATOR, MARR FAMILY"/>
    <property type="match status" value="1"/>
</dbReference>
<dbReference type="OrthoDB" id="582199at2"/>
<accession>A0A0T5P0S4</accession>
<dbReference type="SUPFAM" id="SSF46785">
    <property type="entry name" value="Winged helix' DNA-binding domain"/>
    <property type="match status" value="1"/>
</dbReference>
<evidence type="ECO:0000313" key="2">
    <source>
        <dbReference type="EMBL" id="KRS14722.1"/>
    </source>
</evidence>
<dbReference type="InterPro" id="IPR039422">
    <property type="entry name" value="MarR/SlyA-like"/>
</dbReference>
<dbReference type="EMBL" id="LAXJ01000002">
    <property type="protein sequence ID" value="KRS14722.1"/>
    <property type="molecule type" value="Genomic_DNA"/>
</dbReference>
<dbReference type="PATRIC" id="fig|1641875.4.peg.1749"/>
<gene>
    <name evidence="2" type="ORF">XM53_03230</name>
</gene>
<dbReference type="InterPro" id="IPR036390">
    <property type="entry name" value="WH_DNA-bd_sf"/>
</dbReference>
<feature type="domain" description="HTH marR-type" evidence="1">
    <location>
        <begin position="27"/>
        <end position="146"/>
    </location>
</feature>
<dbReference type="AlphaFoldDB" id="A0A0T5P0S4"/>